<evidence type="ECO:0000313" key="2">
    <source>
        <dbReference type="EMBL" id="RJG48131.1"/>
    </source>
</evidence>
<feature type="domain" description="DUF1722" evidence="1">
    <location>
        <begin position="195"/>
        <end position="310"/>
    </location>
</feature>
<comment type="caution">
    <text evidence="2">The sequence shown here is derived from an EMBL/GenBank/DDBJ whole genome shotgun (WGS) entry which is preliminary data.</text>
</comment>
<name>A0A418YFN1_9GAMM</name>
<reference evidence="2 3" key="1">
    <citation type="submission" date="2018-09" db="EMBL/GenBank/DDBJ databases">
        <authorList>
            <person name="Wang F."/>
        </authorList>
    </citation>
    <scope>NUCLEOTIDE SEQUENCE [LARGE SCALE GENOMIC DNA]</scope>
    <source>
        <strain evidence="2 3">PLHSC7-2</strain>
    </source>
</reference>
<reference evidence="2 3" key="2">
    <citation type="submission" date="2019-01" db="EMBL/GenBank/DDBJ databases">
        <title>Motilimonas pumilus sp. nov., isolated from the gut of sea cucumber (Apostichopus japonicus).</title>
        <authorList>
            <person name="Wang F.-Q."/>
            <person name="Ren L.-H."/>
            <person name="Lin Y.-W."/>
            <person name="Sun G.-H."/>
            <person name="Du Z.-J."/>
            <person name="Zhao J.-X."/>
            <person name="Liu X.-J."/>
            <person name="Liu L.-J."/>
        </authorList>
    </citation>
    <scope>NUCLEOTIDE SEQUENCE [LARGE SCALE GENOMIC DNA]</scope>
    <source>
        <strain evidence="2 3">PLHSC7-2</strain>
    </source>
</reference>
<dbReference type="PANTHER" id="PTHR30087:SF0">
    <property type="entry name" value="INNER MEMBRANE PROTEIN"/>
    <property type="match status" value="1"/>
</dbReference>
<dbReference type="Proteomes" id="UP000283255">
    <property type="component" value="Unassembled WGS sequence"/>
</dbReference>
<protein>
    <submittedName>
        <fullName evidence="2">DUF1722 domain-containing protein</fullName>
    </submittedName>
</protein>
<dbReference type="InterPro" id="IPR017087">
    <property type="entry name" value="UCP037004"/>
</dbReference>
<dbReference type="InterPro" id="IPR013560">
    <property type="entry name" value="DUF1722"/>
</dbReference>
<evidence type="ECO:0000313" key="3">
    <source>
        <dbReference type="Proteomes" id="UP000283255"/>
    </source>
</evidence>
<organism evidence="2 3">
    <name type="scientific">Motilimonas pumila</name>
    <dbReference type="NCBI Taxonomy" id="2303987"/>
    <lineage>
        <taxon>Bacteria</taxon>
        <taxon>Pseudomonadati</taxon>
        <taxon>Pseudomonadota</taxon>
        <taxon>Gammaproteobacteria</taxon>
        <taxon>Alteromonadales</taxon>
        <taxon>Alteromonadales genera incertae sedis</taxon>
        <taxon>Motilimonas</taxon>
    </lineage>
</organism>
<accession>A0A418YFN1</accession>
<keyword evidence="3" id="KW-1185">Reference proteome</keyword>
<sequence length="319" mass="36280">MNHFEQNKIKVGISSCLIGFKVRFDGGHKRSGYCEKVLSSFFDFQPICPEMGIGLGTPRKTIRLVRSADEVIKVVASDGSFDVTDKLRDFAQQTSADLNHISGYIFCAKSPSCGMERVTVYKEGGNQGARDGIGLYAQQIMQDHPLLPVEEDGRLNDTKLRENFITRVLAFHKWQSLMADGVSKHALTTFHAEHKYLLMAHDPNTYKSLGPLLGQNELALEQTAEQYIKGFMAALKHIPTRKGHTNTLQHLQGYFKKQLNSQQRVDLAEQIDKYRQGLLPLMAPITLIKHYLTQYPDDYLSQQVYLNPHPEELKLRYEH</sequence>
<evidence type="ECO:0000259" key="1">
    <source>
        <dbReference type="Pfam" id="PF08349"/>
    </source>
</evidence>
<dbReference type="PIRSF" id="PIRSF037004">
    <property type="entry name" value="UCP037004"/>
    <property type="match status" value="1"/>
</dbReference>
<dbReference type="EMBL" id="QZCH01000009">
    <property type="protein sequence ID" value="RJG48131.1"/>
    <property type="molecule type" value="Genomic_DNA"/>
</dbReference>
<proteinExistence type="predicted"/>
<dbReference type="InterPro" id="IPR007553">
    <property type="entry name" value="2-thiour_desulf"/>
</dbReference>
<dbReference type="AlphaFoldDB" id="A0A418YFN1"/>
<dbReference type="OrthoDB" id="495783at2"/>
<dbReference type="PANTHER" id="PTHR30087">
    <property type="entry name" value="INNER MEMBRANE PROTEIN"/>
    <property type="match status" value="1"/>
</dbReference>
<dbReference type="RefSeq" id="WP_119910357.1">
    <property type="nucleotide sequence ID" value="NZ_QZCH01000009.1"/>
</dbReference>
<gene>
    <name evidence="2" type="ORF">D1Z90_08645</name>
</gene>
<dbReference type="Pfam" id="PF04463">
    <property type="entry name" value="2-thiour_desulf"/>
    <property type="match status" value="1"/>
</dbReference>
<dbReference type="Pfam" id="PF08349">
    <property type="entry name" value="DUF1722"/>
    <property type="match status" value="1"/>
</dbReference>